<dbReference type="PRINTS" id="PR00111">
    <property type="entry name" value="ABHYDROLASE"/>
</dbReference>
<keyword evidence="2" id="KW-0378">Hydrolase</keyword>
<evidence type="ECO:0000259" key="1">
    <source>
        <dbReference type="Pfam" id="PF00561"/>
    </source>
</evidence>
<sequence>MNHALHSPAPNQRIVSGRPVELRPGRSVNLVVHEGDERADVTVFLCHGAGGNKNQWRNQWRLLTGLGYRVVAWDFAGHGETRSPRHAPHYAGAELVEDYLAIIERYGARRNILIGHSYGSRLTLCVLLALSAAGRLHKIDRVMLLGAPPPIRSMAAGPIATWPLPLLALIRPLLSRSFKRLAWHPSADPALVAYEERQARSNSLFMMKALMNQTAPLEASRLAELDLPILLLTGAADALTPPAGAEALARFLPQARLHVLEECGHQVMLEKPGETNALIRGFIGG</sequence>
<dbReference type="PANTHER" id="PTHR43798">
    <property type="entry name" value="MONOACYLGLYCEROL LIPASE"/>
    <property type="match status" value="1"/>
</dbReference>
<dbReference type="InterPro" id="IPR000073">
    <property type="entry name" value="AB_hydrolase_1"/>
</dbReference>
<dbReference type="GO" id="GO:0016787">
    <property type="term" value="F:hydrolase activity"/>
    <property type="evidence" value="ECO:0007669"/>
    <property type="project" value="UniProtKB-KW"/>
</dbReference>
<protein>
    <submittedName>
        <fullName evidence="2">Alpha/beta hydrolase</fullName>
    </submittedName>
</protein>
<dbReference type="InterPro" id="IPR000639">
    <property type="entry name" value="Epox_hydrolase-like"/>
</dbReference>
<dbReference type="KEGG" id="caul:KCG34_13950"/>
<dbReference type="RefSeq" id="WP_211936254.1">
    <property type="nucleotide sequence ID" value="NZ_CP073078.1"/>
</dbReference>
<dbReference type="AlphaFoldDB" id="A0A975FWL7"/>
<proteinExistence type="predicted"/>
<accession>A0A975FWL7</accession>
<dbReference type="Gene3D" id="3.40.50.1820">
    <property type="entry name" value="alpha/beta hydrolase"/>
    <property type="match status" value="1"/>
</dbReference>
<gene>
    <name evidence="2" type="ORF">KCG34_13950</name>
</gene>
<dbReference type="EMBL" id="CP073078">
    <property type="protein sequence ID" value="QUD86202.1"/>
    <property type="molecule type" value="Genomic_DNA"/>
</dbReference>
<dbReference type="InterPro" id="IPR029058">
    <property type="entry name" value="AB_hydrolase_fold"/>
</dbReference>
<dbReference type="PRINTS" id="PR00412">
    <property type="entry name" value="EPOXHYDRLASE"/>
</dbReference>
<dbReference type="PANTHER" id="PTHR43798:SF33">
    <property type="entry name" value="HYDROLASE, PUTATIVE (AFU_ORTHOLOGUE AFUA_2G14860)-RELATED"/>
    <property type="match status" value="1"/>
</dbReference>
<dbReference type="InterPro" id="IPR050266">
    <property type="entry name" value="AB_hydrolase_sf"/>
</dbReference>
<dbReference type="SUPFAM" id="SSF53474">
    <property type="entry name" value="alpha/beta-Hydrolases"/>
    <property type="match status" value="1"/>
</dbReference>
<reference evidence="2" key="1">
    <citation type="submission" date="2021-04" db="EMBL/GenBank/DDBJ databases">
        <title>The complete genome sequence of Caulobacter sp. S6.</title>
        <authorList>
            <person name="Tang Y."/>
            <person name="Ouyang W."/>
            <person name="Liu Q."/>
            <person name="Huang B."/>
            <person name="Guo Z."/>
            <person name="Lei P."/>
        </authorList>
    </citation>
    <scope>NUCLEOTIDE SEQUENCE</scope>
    <source>
        <strain evidence="2">S6</strain>
    </source>
</reference>
<keyword evidence="3" id="KW-1185">Reference proteome</keyword>
<evidence type="ECO:0000313" key="2">
    <source>
        <dbReference type="EMBL" id="QUD86202.1"/>
    </source>
</evidence>
<name>A0A975FWL7_9CAUL</name>
<dbReference type="Pfam" id="PF00561">
    <property type="entry name" value="Abhydrolase_1"/>
    <property type="match status" value="1"/>
</dbReference>
<dbReference type="GO" id="GO:0016020">
    <property type="term" value="C:membrane"/>
    <property type="evidence" value="ECO:0007669"/>
    <property type="project" value="TreeGrafter"/>
</dbReference>
<evidence type="ECO:0000313" key="3">
    <source>
        <dbReference type="Proteomes" id="UP000676409"/>
    </source>
</evidence>
<dbReference type="Proteomes" id="UP000676409">
    <property type="component" value="Chromosome"/>
</dbReference>
<feature type="domain" description="AB hydrolase-1" evidence="1">
    <location>
        <begin position="42"/>
        <end position="272"/>
    </location>
</feature>
<organism evidence="2 3">
    <name type="scientific">Phenylobacterium montanum</name>
    <dbReference type="NCBI Taxonomy" id="2823693"/>
    <lineage>
        <taxon>Bacteria</taxon>
        <taxon>Pseudomonadati</taxon>
        <taxon>Pseudomonadota</taxon>
        <taxon>Alphaproteobacteria</taxon>
        <taxon>Caulobacterales</taxon>
        <taxon>Caulobacteraceae</taxon>
        <taxon>Phenylobacterium</taxon>
    </lineage>
</organism>